<gene>
    <name evidence="1" type="ORF">SAMN04487960_10647</name>
</gene>
<evidence type="ECO:0000313" key="1">
    <source>
        <dbReference type="EMBL" id="SDX07821.1"/>
    </source>
</evidence>
<dbReference type="Proteomes" id="UP000199675">
    <property type="component" value="Unassembled WGS sequence"/>
</dbReference>
<reference evidence="1 2" key="1">
    <citation type="submission" date="2016-10" db="EMBL/GenBank/DDBJ databases">
        <authorList>
            <person name="de Groot N.N."/>
        </authorList>
    </citation>
    <scope>NUCLEOTIDE SEQUENCE [LARGE SCALE GENOMIC DNA]</scope>
    <source>
        <strain evidence="1 2">CGMCC 1.7059</strain>
    </source>
</reference>
<organism evidence="1 2">
    <name type="scientific">Marinobacter mobilis</name>
    <dbReference type="NCBI Taxonomy" id="488533"/>
    <lineage>
        <taxon>Bacteria</taxon>
        <taxon>Pseudomonadati</taxon>
        <taxon>Pseudomonadota</taxon>
        <taxon>Gammaproteobacteria</taxon>
        <taxon>Pseudomonadales</taxon>
        <taxon>Marinobacteraceae</taxon>
        <taxon>Marinobacter</taxon>
    </lineage>
</organism>
<proteinExistence type="predicted"/>
<sequence>MLLHDQQVRLTRREREILHRLTGVDPRDITTRAELRKWAECYLQSLPGDDREISAIKDLLRHHLPV</sequence>
<dbReference type="AlphaFoldDB" id="A0A1H2YS61"/>
<name>A0A1H2YS61_9GAMM</name>
<protein>
    <submittedName>
        <fullName evidence="1">Uncharacterized protein</fullName>
    </submittedName>
</protein>
<evidence type="ECO:0000313" key="2">
    <source>
        <dbReference type="Proteomes" id="UP000199675"/>
    </source>
</evidence>
<accession>A0A1H2YS61</accession>
<keyword evidence="2" id="KW-1185">Reference proteome</keyword>
<dbReference type="EMBL" id="FNNE01000006">
    <property type="protein sequence ID" value="SDX07821.1"/>
    <property type="molecule type" value="Genomic_DNA"/>
</dbReference>
<dbReference type="STRING" id="488533.SAMN04487960_10647"/>